<proteinExistence type="predicted"/>
<keyword evidence="2" id="KW-1185">Reference proteome</keyword>
<reference evidence="1" key="2">
    <citation type="submission" date="2020-09" db="EMBL/GenBank/DDBJ databases">
        <authorList>
            <person name="Sun Q."/>
            <person name="Zhou Y."/>
        </authorList>
    </citation>
    <scope>NUCLEOTIDE SEQUENCE</scope>
    <source>
        <strain evidence="1">CGMCC 1.15330</strain>
    </source>
</reference>
<name>A0A916WYU4_9SPHN</name>
<reference evidence="1" key="1">
    <citation type="journal article" date="2014" name="Int. J. Syst. Evol. Microbiol.">
        <title>Complete genome sequence of Corynebacterium casei LMG S-19264T (=DSM 44701T), isolated from a smear-ripened cheese.</title>
        <authorList>
            <consortium name="US DOE Joint Genome Institute (JGI-PGF)"/>
            <person name="Walter F."/>
            <person name="Albersmeier A."/>
            <person name="Kalinowski J."/>
            <person name="Ruckert C."/>
        </authorList>
    </citation>
    <scope>NUCLEOTIDE SEQUENCE</scope>
    <source>
        <strain evidence="1">CGMCC 1.15330</strain>
    </source>
</reference>
<organism evidence="1 2">
    <name type="scientific">Sphingomonas metalli</name>
    <dbReference type="NCBI Taxonomy" id="1779358"/>
    <lineage>
        <taxon>Bacteria</taxon>
        <taxon>Pseudomonadati</taxon>
        <taxon>Pseudomonadota</taxon>
        <taxon>Alphaproteobacteria</taxon>
        <taxon>Sphingomonadales</taxon>
        <taxon>Sphingomonadaceae</taxon>
        <taxon>Sphingomonas</taxon>
    </lineage>
</organism>
<comment type="caution">
    <text evidence="1">The sequence shown here is derived from an EMBL/GenBank/DDBJ whole genome shotgun (WGS) entry which is preliminary data.</text>
</comment>
<accession>A0A916WYU4</accession>
<dbReference type="AlphaFoldDB" id="A0A916WYU4"/>
<evidence type="ECO:0000313" key="1">
    <source>
        <dbReference type="EMBL" id="GGB40163.1"/>
    </source>
</evidence>
<dbReference type="EMBL" id="BMIH01000005">
    <property type="protein sequence ID" value="GGB40163.1"/>
    <property type="molecule type" value="Genomic_DNA"/>
</dbReference>
<evidence type="ECO:0000313" key="2">
    <source>
        <dbReference type="Proteomes" id="UP000623067"/>
    </source>
</evidence>
<protein>
    <submittedName>
        <fullName evidence="1">Uncharacterized protein</fullName>
    </submittedName>
</protein>
<gene>
    <name evidence="1" type="ORF">GCM10011380_32030</name>
</gene>
<sequence>MMVFNILRELDVLFGLAISEAVADRGLPPVESGSNVARLEWLQPHVRLAPQERSALRRLDGRRKWMERHASDASAAARQIHFAADQLAPAARLYSGLAERLCG</sequence>
<dbReference type="Proteomes" id="UP000623067">
    <property type="component" value="Unassembled WGS sequence"/>
</dbReference>
<dbReference type="RefSeq" id="WP_188660196.1">
    <property type="nucleotide sequence ID" value="NZ_BMIH01000005.1"/>
</dbReference>